<dbReference type="PROSITE" id="PS50865">
    <property type="entry name" value="ZF_MYND_2"/>
    <property type="match status" value="1"/>
</dbReference>
<organism evidence="6 7">
    <name type="scientific">Mycena metata</name>
    <dbReference type="NCBI Taxonomy" id="1033252"/>
    <lineage>
        <taxon>Eukaryota</taxon>
        <taxon>Fungi</taxon>
        <taxon>Dikarya</taxon>
        <taxon>Basidiomycota</taxon>
        <taxon>Agaricomycotina</taxon>
        <taxon>Agaricomycetes</taxon>
        <taxon>Agaricomycetidae</taxon>
        <taxon>Agaricales</taxon>
        <taxon>Marasmiineae</taxon>
        <taxon>Mycenaceae</taxon>
        <taxon>Mycena</taxon>
    </lineage>
</organism>
<comment type="caution">
    <text evidence="6">The sequence shown here is derived from an EMBL/GenBank/DDBJ whole genome shotgun (WGS) entry which is preliminary data.</text>
</comment>
<dbReference type="InterPro" id="IPR002893">
    <property type="entry name" value="Znf_MYND"/>
</dbReference>
<keyword evidence="7" id="KW-1185">Reference proteome</keyword>
<evidence type="ECO:0000256" key="4">
    <source>
        <dbReference type="PROSITE-ProRule" id="PRU00134"/>
    </source>
</evidence>
<protein>
    <recommendedName>
        <fullName evidence="5">MYND-type domain-containing protein</fullName>
    </recommendedName>
</protein>
<sequence length="519" mass="58796">MLSGFLRPSRQEALKNPEKWNADWETITQKLDQGGPSVFVRSAAVTLTLEPLIKDTWFTEHPVILRNLCRTQLGLTTDALMYFGAHDLEERWMKAGPDLREKHLLIGISKACFMSANLHDARMYCGPEWRLAHLRADGRTVLDLLKAVMLPAEEVVQWKTPDTPRLLSHPGWDAFAAAQATGSPTDIEKLTLARIIALRTEVTCHALHFTLSSFLGLPPPAVELTGYQSKKKHQNEPVEGYEFHRSFAERVFGPAGAKARAKDDKAASKELRSRDTYKQFCSYPPCSKVNENGAKLLRCKRCWETTQREILYCSAECQKADWKPHHKAICGKPHTFEGVSKPAPMVPLPPRQPQIGVAVGDYKRSPSLIYQVLKLNALPELDYIIRRVPGDETNLRLGDGEVRSLFRQCREKAMTTGDKESIAAMAHFICWMALEHPAASRPTAKAIVEQLKKEYQSDDLSRSVVEMQQKQDRDYYARPPLLAGMSWPHWVKYCLKVDATQELLAVCREDVDRRVILEV</sequence>
<proteinExistence type="predicted"/>
<evidence type="ECO:0000313" key="7">
    <source>
        <dbReference type="Proteomes" id="UP001215598"/>
    </source>
</evidence>
<evidence type="ECO:0000259" key="5">
    <source>
        <dbReference type="PROSITE" id="PS50865"/>
    </source>
</evidence>
<gene>
    <name evidence="6" type="ORF">B0H16DRAFT_1892419</name>
</gene>
<dbReference type="EMBL" id="JARKIB010000130">
    <property type="protein sequence ID" value="KAJ7734875.1"/>
    <property type="molecule type" value="Genomic_DNA"/>
</dbReference>
<feature type="domain" description="MYND-type" evidence="5">
    <location>
        <begin position="286"/>
        <end position="330"/>
    </location>
</feature>
<dbReference type="Proteomes" id="UP001215598">
    <property type="component" value="Unassembled WGS sequence"/>
</dbReference>
<dbReference type="Pfam" id="PF01753">
    <property type="entry name" value="zf-MYND"/>
    <property type="match status" value="1"/>
</dbReference>
<name>A0AAD7MWA5_9AGAR</name>
<accession>A0AAD7MWA5</accession>
<keyword evidence="1" id="KW-0479">Metal-binding</keyword>
<evidence type="ECO:0000256" key="1">
    <source>
        <dbReference type="ARBA" id="ARBA00022723"/>
    </source>
</evidence>
<keyword evidence="2 4" id="KW-0863">Zinc-finger</keyword>
<keyword evidence="3" id="KW-0862">Zinc</keyword>
<evidence type="ECO:0000313" key="6">
    <source>
        <dbReference type="EMBL" id="KAJ7734875.1"/>
    </source>
</evidence>
<evidence type="ECO:0000256" key="2">
    <source>
        <dbReference type="ARBA" id="ARBA00022771"/>
    </source>
</evidence>
<dbReference type="GO" id="GO:0008270">
    <property type="term" value="F:zinc ion binding"/>
    <property type="evidence" value="ECO:0007669"/>
    <property type="project" value="UniProtKB-KW"/>
</dbReference>
<reference evidence="6" key="1">
    <citation type="submission" date="2023-03" db="EMBL/GenBank/DDBJ databases">
        <title>Massive genome expansion in bonnet fungi (Mycena s.s.) driven by repeated elements and novel gene families across ecological guilds.</title>
        <authorList>
            <consortium name="Lawrence Berkeley National Laboratory"/>
            <person name="Harder C.B."/>
            <person name="Miyauchi S."/>
            <person name="Viragh M."/>
            <person name="Kuo A."/>
            <person name="Thoen E."/>
            <person name="Andreopoulos B."/>
            <person name="Lu D."/>
            <person name="Skrede I."/>
            <person name="Drula E."/>
            <person name="Henrissat B."/>
            <person name="Morin E."/>
            <person name="Kohler A."/>
            <person name="Barry K."/>
            <person name="LaButti K."/>
            <person name="Morin E."/>
            <person name="Salamov A."/>
            <person name="Lipzen A."/>
            <person name="Mereny Z."/>
            <person name="Hegedus B."/>
            <person name="Baldrian P."/>
            <person name="Stursova M."/>
            <person name="Weitz H."/>
            <person name="Taylor A."/>
            <person name="Grigoriev I.V."/>
            <person name="Nagy L.G."/>
            <person name="Martin F."/>
            <person name="Kauserud H."/>
        </authorList>
    </citation>
    <scope>NUCLEOTIDE SEQUENCE</scope>
    <source>
        <strain evidence="6">CBHHK182m</strain>
    </source>
</reference>
<dbReference type="Gene3D" id="6.10.140.2220">
    <property type="match status" value="1"/>
</dbReference>
<evidence type="ECO:0000256" key="3">
    <source>
        <dbReference type="ARBA" id="ARBA00022833"/>
    </source>
</evidence>
<dbReference type="SUPFAM" id="SSF144232">
    <property type="entry name" value="HIT/MYND zinc finger-like"/>
    <property type="match status" value="1"/>
</dbReference>
<dbReference type="AlphaFoldDB" id="A0AAD7MWA5"/>